<reference evidence="8" key="1">
    <citation type="submission" date="2021-01" db="EMBL/GenBank/DDBJ databases">
        <authorList>
            <person name="Corre E."/>
            <person name="Pelletier E."/>
            <person name="Niang G."/>
            <person name="Scheremetjew M."/>
            <person name="Finn R."/>
            <person name="Kale V."/>
            <person name="Holt S."/>
            <person name="Cochrane G."/>
            <person name="Meng A."/>
            <person name="Brown T."/>
            <person name="Cohen L."/>
        </authorList>
    </citation>
    <scope>NUCLEOTIDE SEQUENCE</scope>
    <source>
        <strain evidence="8">WS</strain>
    </source>
</reference>
<feature type="transmembrane region" description="Helical" evidence="6">
    <location>
        <begin position="509"/>
        <end position="532"/>
    </location>
</feature>
<organism evidence="8">
    <name type="scientific">Percolomonas cosmopolitus</name>
    <dbReference type="NCBI Taxonomy" id="63605"/>
    <lineage>
        <taxon>Eukaryota</taxon>
        <taxon>Discoba</taxon>
        <taxon>Heterolobosea</taxon>
        <taxon>Tetramitia</taxon>
        <taxon>Eutetramitia</taxon>
        <taxon>Percolomonadidae</taxon>
        <taxon>Percolomonas</taxon>
    </lineage>
</organism>
<feature type="transmembrane region" description="Helical" evidence="6">
    <location>
        <begin position="544"/>
        <end position="569"/>
    </location>
</feature>
<keyword evidence="3 6" id="KW-1133">Transmembrane helix</keyword>
<feature type="transmembrane region" description="Helical" evidence="6">
    <location>
        <begin position="455"/>
        <end position="473"/>
    </location>
</feature>
<dbReference type="SUPFAM" id="SSF103473">
    <property type="entry name" value="MFS general substrate transporter"/>
    <property type="match status" value="1"/>
</dbReference>
<proteinExistence type="predicted"/>
<dbReference type="Pfam" id="PF23262">
    <property type="entry name" value="NFD4_C"/>
    <property type="match status" value="1"/>
</dbReference>
<dbReference type="EMBL" id="HBGD01007015">
    <property type="protein sequence ID" value="CAD9082625.1"/>
    <property type="molecule type" value="Transcribed_RNA"/>
</dbReference>
<dbReference type="GO" id="GO:0016020">
    <property type="term" value="C:membrane"/>
    <property type="evidence" value="ECO:0007669"/>
    <property type="project" value="UniProtKB-SubCell"/>
</dbReference>
<feature type="region of interest" description="Disordered" evidence="5">
    <location>
        <begin position="364"/>
        <end position="383"/>
    </location>
</feature>
<dbReference type="InterPro" id="IPR036259">
    <property type="entry name" value="MFS_trans_sf"/>
</dbReference>
<evidence type="ECO:0000256" key="5">
    <source>
        <dbReference type="SAM" id="MobiDB-lite"/>
    </source>
</evidence>
<feature type="transmembrane region" description="Helical" evidence="6">
    <location>
        <begin position="417"/>
        <end position="443"/>
    </location>
</feature>
<dbReference type="PANTHER" id="PTHR21576">
    <property type="entry name" value="UNCHARACTERIZED NODULIN-LIKE PROTEIN"/>
    <property type="match status" value="1"/>
</dbReference>
<dbReference type="AlphaFoldDB" id="A0A7S1KQX5"/>
<feature type="transmembrane region" description="Helical" evidence="6">
    <location>
        <begin position="93"/>
        <end position="112"/>
    </location>
</feature>
<sequence>MAHCSVKQQAFASQMRRLRTSPLSPGAPSPPSQSPQVFHRIASCITVRRFTLLILFVSLAITLLSAGTPLLTISSYLPSLKHHNELSQFQTNIIAECLSLGVTCMFIGSIIIDCCSFWWEFSGALFAFVYGLVLICLSYLITFFVWRLKLSWMLYAVANWILGNGCVAVYMGSLSIASHVYPVQSHGFVIGFLLAMYGGIGAAMYSQVVAIFTRSSVDFSYFFLLSIALIGSCVTFGAVLTFVSLLLWSATDVKDDSNFKPTWRQVISRKMEYLRKKVFYKKKMAASLNAVVAGLMSPRNLDDDDDEDITDEDYLSIDTSLEASPAVTVNTPYTEKHTLLLNNRIENMDETPIAGIFIQDTAETPPPHEQPHIGTIPGTEEKLNPNSLRRIQQTNPISPSAKQPDFSLLRAITSFEFWLIAACYYITASTGIFVVWNIGAIVISLGGHNGEQSNHVTVIALCSCAARLIFGFLSDRLAVRFSRAFFVLIAVVMSGTAQFYLLFANSSIMLFPGVILSALAYGGVNCSMPVIVRQSFGQRRFATIMSSIMIGYQLCGGVVISSIIPALLYEREIVVESSNYCHGMRCYRNVYILNMCLCIFGGVLAFILCLRRKNKEQWL</sequence>
<feature type="transmembrane region" description="Helical" evidence="6">
    <location>
        <begin position="219"/>
        <end position="248"/>
    </location>
</feature>
<keyword evidence="2 6" id="KW-0812">Transmembrane</keyword>
<comment type="subcellular location">
    <subcellularLocation>
        <location evidence="1">Membrane</location>
        <topology evidence="1">Multi-pass membrane protein</topology>
    </subcellularLocation>
</comment>
<feature type="transmembrane region" description="Helical" evidence="6">
    <location>
        <begin position="188"/>
        <end position="213"/>
    </location>
</feature>
<feature type="transmembrane region" description="Helical" evidence="6">
    <location>
        <begin position="152"/>
        <end position="176"/>
    </location>
</feature>
<dbReference type="InterPro" id="IPR056555">
    <property type="entry name" value="NFD4_C"/>
</dbReference>
<evidence type="ECO:0000256" key="6">
    <source>
        <dbReference type="SAM" id="Phobius"/>
    </source>
</evidence>
<name>A0A7S1KQX5_9EUKA</name>
<evidence type="ECO:0000256" key="3">
    <source>
        <dbReference type="ARBA" id="ARBA00022989"/>
    </source>
</evidence>
<gene>
    <name evidence="8" type="ORF">PCOS0759_LOCUS5865</name>
</gene>
<feature type="domain" description="NFD4 C-terminal" evidence="7">
    <location>
        <begin position="414"/>
        <end position="612"/>
    </location>
</feature>
<evidence type="ECO:0000256" key="4">
    <source>
        <dbReference type="ARBA" id="ARBA00023136"/>
    </source>
</evidence>
<feature type="transmembrane region" description="Helical" evidence="6">
    <location>
        <begin position="589"/>
        <end position="610"/>
    </location>
</feature>
<protein>
    <recommendedName>
        <fullName evidence="7">NFD4 C-terminal domain-containing protein</fullName>
    </recommendedName>
</protein>
<evidence type="ECO:0000259" key="7">
    <source>
        <dbReference type="Pfam" id="PF23262"/>
    </source>
</evidence>
<keyword evidence="4 6" id="KW-0472">Membrane</keyword>
<feature type="transmembrane region" description="Helical" evidence="6">
    <location>
        <begin position="50"/>
        <end position="73"/>
    </location>
</feature>
<evidence type="ECO:0000256" key="2">
    <source>
        <dbReference type="ARBA" id="ARBA00022692"/>
    </source>
</evidence>
<dbReference type="PANTHER" id="PTHR21576:SF158">
    <property type="entry name" value="RIBOSOMAL RNA-PROCESSING PROTEIN 12-LIKE CONSERVED DOMAIN-CONTAINING PROTEIN"/>
    <property type="match status" value="1"/>
</dbReference>
<dbReference type="Gene3D" id="1.20.1250.20">
    <property type="entry name" value="MFS general substrate transporter like domains"/>
    <property type="match status" value="1"/>
</dbReference>
<evidence type="ECO:0000313" key="8">
    <source>
        <dbReference type="EMBL" id="CAD9082625.1"/>
    </source>
</evidence>
<evidence type="ECO:0000256" key="1">
    <source>
        <dbReference type="ARBA" id="ARBA00004141"/>
    </source>
</evidence>
<accession>A0A7S1KQX5</accession>
<feature type="transmembrane region" description="Helical" evidence="6">
    <location>
        <begin position="124"/>
        <end position="146"/>
    </location>
</feature>
<feature type="transmembrane region" description="Helical" evidence="6">
    <location>
        <begin position="485"/>
        <end position="503"/>
    </location>
</feature>